<sequence length="279" mass="30954">LYQRHPHNFVRLELPQGAAVDTESDSRYTRAAASLAEWREAGVLLRDTSPSLYLLEQEFSLRGRSWRRRGVFLLIRLPEEGESHLLAHEGTLSGPKADRLRMMRACQAMTSPIMAMCEDPQARLANLLQQVEGAPEATAEDADGVTHRLWPLQDPAIIEAIVSAVGPGPLFIADGHHRFETAVSYRDEMRQALPQAPPDAGFNYALALIVSAEEEGLQILPTHRLVAGLDEDCTDRIKARMTECFDVHQWELPDPASLGSQPWLEGVAANRHVFGAYCG</sequence>
<feature type="non-terminal residue" evidence="1">
    <location>
        <position position="1"/>
    </location>
</feature>
<dbReference type="PANTHER" id="PTHR36454:SF1">
    <property type="entry name" value="DUF1015 DOMAIN-CONTAINING PROTEIN"/>
    <property type="match status" value="1"/>
</dbReference>
<dbReference type="InterPro" id="IPR008323">
    <property type="entry name" value="UCP033563"/>
</dbReference>
<accession>X0TZA4</accession>
<proteinExistence type="predicted"/>
<name>X0TZA4_9ZZZZ</name>
<reference evidence="1" key="1">
    <citation type="journal article" date="2014" name="Front. Microbiol.">
        <title>High frequency of phylogenetically diverse reductive dehalogenase-homologous genes in deep subseafloor sedimentary metagenomes.</title>
        <authorList>
            <person name="Kawai M."/>
            <person name="Futagami T."/>
            <person name="Toyoda A."/>
            <person name="Takaki Y."/>
            <person name="Nishi S."/>
            <person name="Hori S."/>
            <person name="Arai W."/>
            <person name="Tsubouchi T."/>
            <person name="Morono Y."/>
            <person name="Uchiyama I."/>
            <person name="Ito T."/>
            <person name="Fujiyama A."/>
            <person name="Inagaki F."/>
            <person name="Takami H."/>
        </authorList>
    </citation>
    <scope>NUCLEOTIDE SEQUENCE</scope>
    <source>
        <strain evidence="1">Expedition CK06-06</strain>
    </source>
</reference>
<organism evidence="1">
    <name type="scientific">marine sediment metagenome</name>
    <dbReference type="NCBI Taxonomy" id="412755"/>
    <lineage>
        <taxon>unclassified sequences</taxon>
        <taxon>metagenomes</taxon>
        <taxon>ecological metagenomes</taxon>
    </lineage>
</organism>
<protein>
    <recommendedName>
        <fullName evidence="2">DUF1015 domain-containing protein</fullName>
    </recommendedName>
</protein>
<evidence type="ECO:0008006" key="2">
    <source>
        <dbReference type="Google" id="ProtNLM"/>
    </source>
</evidence>
<dbReference type="EMBL" id="BARS01017031">
    <property type="protein sequence ID" value="GAF93457.1"/>
    <property type="molecule type" value="Genomic_DNA"/>
</dbReference>
<gene>
    <name evidence="1" type="ORF">S01H1_27918</name>
</gene>
<dbReference type="Pfam" id="PF06245">
    <property type="entry name" value="DUF1015"/>
    <property type="match status" value="1"/>
</dbReference>
<feature type="non-terminal residue" evidence="1">
    <location>
        <position position="279"/>
    </location>
</feature>
<comment type="caution">
    <text evidence="1">The sequence shown here is derived from an EMBL/GenBank/DDBJ whole genome shotgun (WGS) entry which is preliminary data.</text>
</comment>
<dbReference type="PANTHER" id="PTHR36454">
    <property type="entry name" value="LMO2823 PROTEIN"/>
    <property type="match status" value="1"/>
</dbReference>
<dbReference type="AlphaFoldDB" id="X0TZA4"/>
<evidence type="ECO:0000313" key="1">
    <source>
        <dbReference type="EMBL" id="GAF93457.1"/>
    </source>
</evidence>